<dbReference type="AlphaFoldDB" id="A0A168KYB4"/>
<dbReference type="EMBL" id="LT550481">
    <property type="protein sequence ID" value="SAL95677.1"/>
    <property type="molecule type" value="Genomic_DNA"/>
</dbReference>
<organism evidence="4">
    <name type="scientific">Absidia glauca</name>
    <name type="common">Pin mould</name>
    <dbReference type="NCBI Taxonomy" id="4829"/>
    <lineage>
        <taxon>Eukaryota</taxon>
        <taxon>Fungi</taxon>
        <taxon>Fungi incertae sedis</taxon>
        <taxon>Mucoromycota</taxon>
        <taxon>Mucoromycotina</taxon>
        <taxon>Mucoromycetes</taxon>
        <taxon>Mucorales</taxon>
        <taxon>Cunninghamellaceae</taxon>
        <taxon>Absidia</taxon>
    </lineage>
</organism>
<gene>
    <name evidence="4" type="primary">ABSGL_01018.1 scaffold 1223</name>
</gene>
<accession>A0A168KYB4</accession>
<keyword evidence="1" id="KW-0808">Transferase</keyword>
<dbReference type="PANTHER" id="PTHR45670">
    <property type="entry name" value="E3 UBIQUITIN-PROTEIN LIGASE TRIP12"/>
    <property type="match status" value="1"/>
</dbReference>
<dbReference type="Proteomes" id="UP000078561">
    <property type="component" value="Unassembled WGS sequence"/>
</dbReference>
<dbReference type="GO" id="GO:0061630">
    <property type="term" value="F:ubiquitin protein ligase activity"/>
    <property type="evidence" value="ECO:0007669"/>
    <property type="project" value="InterPro"/>
</dbReference>
<sequence>MSTLQCFQVLQQADEYSCQIIESFIVSSCFEDDTFQQLQELKRILFKTQSYIDSTVTIPYLTAYIPQHYDQQQKRAIIAWIQCALQRINQATLIKCLEHKDLVGCGQLSPQHLVNDAVAPDDERCNQVLFDLVKFQAEIATSGSTSIFETGNLEQLWRRAFTASFIRRNGVMKQITNRRDNEHVGSMDANFGVRSTAYSVTYKRILATDDDVDDSKKRNSLARRQGETKPPLQLTGNNHIRLKILKLLKELASLSQTWQGGDDSVTTAITILFPQADFVKQKMAAKMRRFTRWTTMPFCCPLICAISLFKAPPLATPDRLLDGKVCRCDNTQDGQGSSSEDWSYSTLSSTIKADHGLTMDSGAVKNLLAILSEIDNQDQRGCLQSTTGSP</sequence>
<dbReference type="InParanoid" id="A0A168KYB4"/>
<evidence type="ECO:0000256" key="1">
    <source>
        <dbReference type="ARBA" id="ARBA00022679"/>
    </source>
</evidence>
<feature type="domain" description="HECT" evidence="3">
    <location>
        <begin position="336"/>
        <end position="390"/>
    </location>
</feature>
<dbReference type="InterPro" id="IPR045322">
    <property type="entry name" value="HECTD1/TRIP12-like"/>
</dbReference>
<evidence type="ECO:0000313" key="4">
    <source>
        <dbReference type="EMBL" id="SAL95677.1"/>
    </source>
</evidence>
<evidence type="ECO:0000259" key="3">
    <source>
        <dbReference type="PROSITE" id="PS50237"/>
    </source>
</evidence>
<evidence type="ECO:0000256" key="2">
    <source>
        <dbReference type="PROSITE-ProRule" id="PRU00104"/>
    </source>
</evidence>
<dbReference type="GO" id="GO:0016607">
    <property type="term" value="C:nuclear speck"/>
    <property type="evidence" value="ECO:0007669"/>
    <property type="project" value="TreeGrafter"/>
</dbReference>
<keyword evidence="2" id="KW-0833">Ubl conjugation pathway</keyword>
<dbReference type="STRING" id="4829.A0A168KYB4"/>
<dbReference type="OrthoDB" id="423283at2759"/>
<dbReference type="GO" id="GO:0000209">
    <property type="term" value="P:protein polyubiquitination"/>
    <property type="evidence" value="ECO:0007669"/>
    <property type="project" value="TreeGrafter"/>
</dbReference>
<dbReference type="GO" id="GO:0043161">
    <property type="term" value="P:proteasome-mediated ubiquitin-dependent protein catabolic process"/>
    <property type="evidence" value="ECO:0007669"/>
    <property type="project" value="TreeGrafter"/>
</dbReference>
<dbReference type="PANTHER" id="PTHR45670:SF1">
    <property type="entry name" value="E3 UBIQUITIN-PROTEIN LIGASE HECTD1"/>
    <property type="match status" value="1"/>
</dbReference>
<proteinExistence type="predicted"/>
<name>A0A168KYB4_ABSGL</name>
<dbReference type="InterPro" id="IPR000569">
    <property type="entry name" value="HECT_dom"/>
</dbReference>
<dbReference type="PROSITE" id="PS50237">
    <property type="entry name" value="HECT"/>
    <property type="match status" value="1"/>
</dbReference>
<evidence type="ECO:0000313" key="5">
    <source>
        <dbReference type="Proteomes" id="UP000078561"/>
    </source>
</evidence>
<reference evidence="4" key="1">
    <citation type="submission" date="2016-04" db="EMBL/GenBank/DDBJ databases">
        <authorList>
            <person name="Evans L.H."/>
            <person name="Alamgir A."/>
            <person name="Owens N."/>
            <person name="Weber N.D."/>
            <person name="Virtaneva K."/>
            <person name="Barbian K."/>
            <person name="Babar A."/>
            <person name="Rosenke K."/>
        </authorList>
    </citation>
    <scope>NUCLEOTIDE SEQUENCE [LARGE SCALE GENOMIC DNA]</scope>
    <source>
        <strain evidence="4">CBS 101.48</strain>
    </source>
</reference>
<protein>
    <recommendedName>
        <fullName evidence="3">HECT domain-containing protein</fullName>
    </recommendedName>
</protein>
<keyword evidence="5" id="KW-1185">Reference proteome</keyword>
<comment type="caution">
    <text evidence="2">Lacks conserved residue(s) required for the propagation of feature annotation.</text>
</comment>